<sequence>PALLTSSSQLHPFMHFVDPLIQISGTKPAHVYDAFGKMGSDFTGGNMNRLGSLSECLSADAGDFKGQYCQVILKQGKMEYIVGLCVPSTCKESEVEVLVIIGEKGFLDHFIATISLQNTAPAVLSAQTTGGSYSTLNGIRVLSLLWIISGHTIQIWSMINLDNSNRWKNSVTRNPLNILTIGGPAYLAVDTFLLIGIQPLHLYTVCLCVGLLPVMPKGSFWIFAEMQTENCKRRWWTNLLLINNFFESSEIGGFLPDTPWFLDRPGLSVSLQWISKLAAVWVDGRRPDSSLVFEPRSVSPSFRAHAAYFDYYYVMPNARCAPYVVGILLGVFMKEKKEHLLRTERQAAAGWVSTFILLALLIAVPYFLNDVPNYPSASHSVYQGLHRALWAAAVAWIVLACEEGYGGFVQSFLSLHFWRPLSNISFACYMVHPLIIIGYSMMQETGLQYTAWNLVSFPLYFGVFGIPVCPRRVQ</sequence>
<reference evidence="3" key="3">
    <citation type="submission" date="2025-09" db="UniProtKB">
        <authorList>
            <consortium name="Ensembl"/>
        </authorList>
    </citation>
    <scope>IDENTIFICATION</scope>
</reference>
<name>A0A8C4X4Q0_ERPCA</name>
<organism evidence="3 4">
    <name type="scientific">Erpetoichthys calabaricus</name>
    <name type="common">Rope fish</name>
    <name type="synonym">Calamoichthys calabaricus</name>
    <dbReference type="NCBI Taxonomy" id="27687"/>
    <lineage>
        <taxon>Eukaryota</taxon>
        <taxon>Metazoa</taxon>
        <taxon>Chordata</taxon>
        <taxon>Craniata</taxon>
        <taxon>Vertebrata</taxon>
        <taxon>Euteleostomi</taxon>
        <taxon>Actinopterygii</taxon>
        <taxon>Polypteriformes</taxon>
        <taxon>Polypteridae</taxon>
        <taxon>Erpetoichthys</taxon>
    </lineage>
</organism>
<dbReference type="InterPro" id="IPR006621">
    <property type="entry name" value="Nose-resist-to-fluoxetine_N"/>
</dbReference>
<evidence type="ECO:0000313" key="3">
    <source>
        <dbReference type="Ensembl" id="ENSECRP00000004590.1"/>
    </source>
</evidence>
<dbReference type="InterPro" id="IPR052728">
    <property type="entry name" value="O2_lipid_transport_reg"/>
</dbReference>
<reference evidence="3" key="2">
    <citation type="submission" date="2025-08" db="UniProtKB">
        <authorList>
            <consortium name="Ensembl"/>
        </authorList>
    </citation>
    <scope>IDENTIFICATION</scope>
</reference>
<evidence type="ECO:0000256" key="1">
    <source>
        <dbReference type="SAM" id="Phobius"/>
    </source>
</evidence>
<keyword evidence="4" id="KW-1185">Reference proteome</keyword>
<dbReference type="GeneTree" id="ENSGT00530000063340"/>
<feature type="transmembrane region" description="Helical" evidence="1">
    <location>
        <begin position="176"/>
        <end position="196"/>
    </location>
</feature>
<dbReference type="Ensembl" id="ENSECRT00000004669.1">
    <property type="protein sequence ID" value="ENSECRP00000004590.1"/>
    <property type="gene ID" value="ENSECRG00000003118.1"/>
</dbReference>
<feature type="transmembrane region" description="Helical" evidence="1">
    <location>
        <begin position="347"/>
        <end position="368"/>
    </location>
</feature>
<dbReference type="PANTHER" id="PTHR11161:SF0">
    <property type="entry name" value="O-ACYLTRANSFERASE LIKE PROTEIN"/>
    <property type="match status" value="1"/>
</dbReference>
<accession>A0A8C4X4Q0</accession>
<dbReference type="Proteomes" id="UP000694620">
    <property type="component" value="Chromosome 5"/>
</dbReference>
<feature type="domain" description="Nose resistant-to-fluoxetine protein N-terminal" evidence="2">
    <location>
        <begin position="11"/>
        <end position="119"/>
    </location>
</feature>
<dbReference type="Pfam" id="PF20146">
    <property type="entry name" value="NRF"/>
    <property type="match status" value="1"/>
</dbReference>
<protein>
    <submittedName>
        <fullName evidence="3">O-acyltransferase like</fullName>
    </submittedName>
</protein>
<feature type="transmembrane region" description="Helical" evidence="1">
    <location>
        <begin position="421"/>
        <end position="439"/>
    </location>
</feature>
<feature type="transmembrane region" description="Helical" evidence="1">
    <location>
        <begin position="202"/>
        <end position="224"/>
    </location>
</feature>
<evidence type="ECO:0000259" key="2">
    <source>
        <dbReference type="SMART" id="SM00703"/>
    </source>
</evidence>
<feature type="transmembrane region" description="Helical" evidence="1">
    <location>
        <begin position="451"/>
        <end position="469"/>
    </location>
</feature>
<dbReference type="PANTHER" id="PTHR11161">
    <property type="entry name" value="O-ACYLTRANSFERASE"/>
    <property type="match status" value="1"/>
</dbReference>
<dbReference type="AlphaFoldDB" id="A0A8C4X4Q0"/>
<reference evidence="3" key="1">
    <citation type="submission" date="2021-06" db="EMBL/GenBank/DDBJ databases">
        <authorList>
            <consortium name="Wellcome Sanger Institute Data Sharing"/>
        </authorList>
    </citation>
    <scope>NUCLEOTIDE SEQUENCE [LARGE SCALE GENOMIC DNA]</scope>
</reference>
<keyword evidence="1" id="KW-0472">Membrane</keyword>
<proteinExistence type="predicted"/>
<evidence type="ECO:0000313" key="4">
    <source>
        <dbReference type="Proteomes" id="UP000694620"/>
    </source>
</evidence>
<keyword evidence="1" id="KW-0812">Transmembrane</keyword>
<keyword evidence="1" id="KW-1133">Transmembrane helix</keyword>
<feature type="transmembrane region" description="Helical" evidence="1">
    <location>
        <begin position="388"/>
        <end position="409"/>
    </location>
</feature>
<dbReference type="SMART" id="SM00703">
    <property type="entry name" value="NRF"/>
    <property type="match status" value="1"/>
</dbReference>